<organism evidence="2 3">
    <name type="scientific">Camelina sativa</name>
    <name type="common">False flax</name>
    <name type="synonym">Myagrum sativum</name>
    <dbReference type="NCBI Taxonomy" id="90675"/>
    <lineage>
        <taxon>Eukaryota</taxon>
        <taxon>Viridiplantae</taxon>
        <taxon>Streptophyta</taxon>
        <taxon>Embryophyta</taxon>
        <taxon>Tracheophyta</taxon>
        <taxon>Spermatophyta</taxon>
        <taxon>Magnoliopsida</taxon>
        <taxon>eudicotyledons</taxon>
        <taxon>Gunneridae</taxon>
        <taxon>Pentapetalae</taxon>
        <taxon>rosids</taxon>
        <taxon>malvids</taxon>
        <taxon>Brassicales</taxon>
        <taxon>Brassicaceae</taxon>
        <taxon>Camelineae</taxon>
        <taxon>Camelina</taxon>
    </lineage>
</organism>
<dbReference type="PANTHER" id="PTHR11439:SF515">
    <property type="entry name" value="GAG-POL POLYPROTEIN"/>
    <property type="match status" value="1"/>
</dbReference>
<sequence>MASKFEVSDLGRLTYYLGMQVNQHQDGITLSQARFAHKILEETRMSQCNNVLIPMEPELKLSKAEKEREINATTYRKNVGCLRYLLHTRPDLSYCIGILSHYMQSPRESHGAAMKQCLRYLKGTTNLGLSYGRMKGPRLIGYGDSSHNIDANDGRSTSGHIFYLGDSPITWCSQKQDLVTLSSCEAEFMAGTEAAKQAVWLQNLLVEITRAAE</sequence>
<name>A0ABM1R6A2_CAMSA</name>
<dbReference type="InterPro" id="IPR043502">
    <property type="entry name" value="DNA/RNA_pol_sf"/>
</dbReference>
<dbReference type="CDD" id="cd09272">
    <property type="entry name" value="RNase_HI_RT_Ty1"/>
    <property type="match status" value="1"/>
</dbReference>
<feature type="domain" description="Reverse transcriptase Ty1/copia-type" evidence="1">
    <location>
        <begin position="1"/>
        <end position="56"/>
    </location>
</feature>
<dbReference type="Proteomes" id="UP000694864">
    <property type="component" value="Chromosome 17"/>
</dbReference>
<dbReference type="RefSeq" id="XP_019094540.1">
    <property type="nucleotide sequence ID" value="XM_019238995.1"/>
</dbReference>
<evidence type="ECO:0000259" key="1">
    <source>
        <dbReference type="Pfam" id="PF07727"/>
    </source>
</evidence>
<evidence type="ECO:0000313" key="3">
    <source>
        <dbReference type="RefSeq" id="XP_019094540.1"/>
    </source>
</evidence>
<dbReference type="InterPro" id="IPR013103">
    <property type="entry name" value="RVT_2"/>
</dbReference>
<dbReference type="SUPFAM" id="SSF56672">
    <property type="entry name" value="DNA/RNA polymerases"/>
    <property type="match status" value="1"/>
</dbReference>
<evidence type="ECO:0000313" key="2">
    <source>
        <dbReference type="Proteomes" id="UP000694864"/>
    </source>
</evidence>
<proteinExistence type="predicted"/>
<reference evidence="3" key="2">
    <citation type="submission" date="2025-08" db="UniProtKB">
        <authorList>
            <consortium name="RefSeq"/>
        </authorList>
    </citation>
    <scope>IDENTIFICATION</scope>
    <source>
        <tissue evidence="3">Leaf</tissue>
    </source>
</reference>
<dbReference type="PANTHER" id="PTHR11439">
    <property type="entry name" value="GAG-POL-RELATED RETROTRANSPOSON"/>
    <property type="match status" value="1"/>
</dbReference>
<dbReference type="GeneID" id="109129947"/>
<accession>A0ABM1R6A2</accession>
<dbReference type="Pfam" id="PF07727">
    <property type="entry name" value="RVT_2"/>
    <property type="match status" value="1"/>
</dbReference>
<reference evidence="2" key="1">
    <citation type="journal article" date="2014" name="Nat. Commun.">
        <title>The emerging biofuel crop Camelina sativa retains a highly undifferentiated hexaploid genome structure.</title>
        <authorList>
            <person name="Kagale S."/>
            <person name="Koh C."/>
            <person name="Nixon J."/>
            <person name="Bollina V."/>
            <person name="Clarke W.E."/>
            <person name="Tuteja R."/>
            <person name="Spillane C."/>
            <person name="Robinson S.J."/>
            <person name="Links M.G."/>
            <person name="Clarke C."/>
            <person name="Higgins E.E."/>
            <person name="Huebert T."/>
            <person name="Sharpe A.G."/>
            <person name="Parkin I.A."/>
        </authorList>
    </citation>
    <scope>NUCLEOTIDE SEQUENCE [LARGE SCALE GENOMIC DNA]</scope>
    <source>
        <strain evidence="2">cv. DH55</strain>
    </source>
</reference>
<keyword evidence="2" id="KW-1185">Reference proteome</keyword>
<gene>
    <name evidence="3" type="primary">LOC109129947</name>
</gene>
<protein>
    <submittedName>
        <fullName evidence="3">Uncharacterized protein LOC109129947</fullName>
    </submittedName>
</protein>